<comment type="caution">
    <text evidence="13">The sequence shown here is derived from an EMBL/GenBank/DDBJ whole genome shotgun (WGS) entry which is preliminary data.</text>
</comment>
<evidence type="ECO:0000256" key="9">
    <source>
        <dbReference type="ARBA" id="ARBA00031088"/>
    </source>
</evidence>
<dbReference type="CDD" id="cd02440">
    <property type="entry name" value="AdoMet_MTases"/>
    <property type="match status" value="1"/>
</dbReference>
<feature type="binding site" evidence="11">
    <location>
        <position position="287"/>
    </location>
    <ligand>
        <name>S-adenosyl-L-methionine</name>
        <dbReference type="ChEBI" id="CHEBI:59789"/>
    </ligand>
</feature>
<keyword evidence="6 11" id="KW-0949">S-adenosyl-L-methionine</keyword>
<dbReference type="InterPro" id="IPR001678">
    <property type="entry name" value="MeTrfase_RsmB-F_NOP2_dom"/>
</dbReference>
<dbReference type="RefSeq" id="WP_216468865.1">
    <property type="nucleotide sequence ID" value="NZ_JAHLQI010000001.1"/>
</dbReference>
<dbReference type="GO" id="GO:0008168">
    <property type="term" value="F:methyltransferase activity"/>
    <property type="evidence" value="ECO:0007669"/>
    <property type="project" value="UniProtKB-KW"/>
</dbReference>
<sequence length="459" mass="51411">MRENTSAREAAARALFAIREDDAWSAPALKKYAAGLSKRDAALATALVGGVLQNQAMCDFYLAHYSKVRLKKVHPRVLDVLRMAVYQMVWMDRVPNSAAVNESVRLARSLCRADARTVNYVNGLLRTIARHVDQLPQPDCETKAEYYSLRYSHPRWLTELYLEQFGVKQTRLLLEADNEPAPTVLRVNTRKADTETVKSRLVQQGVSVQVHESVPNCLTVSGTGSLEQLDVFREGLVTVQDGASQMSVYALDPKPNSRVLDCCAAPGGKSFFAAERMENTGSVTSCDIYEHKLHKIQEGAQRLGLDNIHTQLQDAAQFRPEWEEAFDYVLCDVPCSGLGIIRKKPEIRYKDASALESLPEIQLAIVKNAARYVKKGGILVYSTCTVLRRENEEIVEAFLNSTPQFEKQTFSLPVCEQPVDGSVTLLPQVHHTDGFFVAKFRKMAYYEKDDSTQVLSSEI</sequence>
<evidence type="ECO:0000313" key="13">
    <source>
        <dbReference type="EMBL" id="MBU5489258.1"/>
    </source>
</evidence>
<evidence type="ECO:0000256" key="5">
    <source>
        <dbReference type="ARBA" id="ARBA00022679"/>
    </source>
</evidence>
<evidence type="ECO:0000256" key="6">
    <source>
        <dbReference type="ARBA" id="ARBA00022691"/>
    </source>
</evidence>
<dbReference type="PANTHER" id="PTHR22807:SF53">
    <property type="entry name" value="RIBOSOMAL RNA SMALL SUBUNIT METHYLTRANSFERASE B-RELATED"/>
    <property type="match status" value="1"/>
</dbReference>
<comment type="similarity">
    <text evidence="11">Belongs to the class I-like SAM-binding methyltransferase superfamily. RsmB/NOP family.</text>
</comment>
<feature type="binding site" evidence="11">
    <location>
        <begin position="263"/>
        <end position="269"/>
    </location>
    <ligand>
        <name>S-adenosyl-L-methionine</name>
        <dbReference type="ChEBI" id="CHEBI:59789"/>
    </ligand>
</feature>
<reference evidence="13 14" key="1">
    <citation type="submission" date="2021-06" db="EMBL/GenBank/DDBJ databases">
        <authorList>
            <person name="Sun Q."/>
            <person name="Li D."/>
        </authorList>
    </citation>
    <scope>NUCLEOTIDE SEQUENCE [LARGE SCALE GENOMIC DNA]</scope>
    <source>
        <strain evidence="13 14">MSJd-7</strain>
    </source>
</reference>
<comment type="subcellular location">
    <subcellularLocation>
        <location evidence="2">Cytoplasm</location>
    </subcellularLocation>
</comment>
<dbReference type="NCBIfam" id="NF011494">
    <property type="entry name" value="PRK14902.1"/>
    <property type="match status" value="1"/>
</dbReference>
<feature type="active site" description="Nucleophile" evidence="11">
    <location>
        <position position="384"/>
    </location>
</feature>
<dbReference type="GO" id="GO:0032259">
    <property type="term" value="P:methylation"/>
    <property type="evidence" value="ECO:0007669"/>
    <property type="project" value="UniProtKB-KW"/>
</dbReference>
<feature type="binding site" evidence="11">
    <location>
        <position position="314"/>
    </location>
    <ligand>
        <name>S-adenosyl-L-methionine</name>
        <dbReference type="ChEBI" id="CHEBI:59789"/>
    </ligand>
</feature>
<evidence type="ECO:0000259" key="12">
    <source>
        <dbReference type="PROSITE" id="PS51686"/>
    </source>
</evidence>
<keyword evidence="5 11" id="KW-0808">Transferase</keyword>
<dbReference type="NCBIfam" id="TIGR00563">
    <property type="entry name" value="rsmB"/>
    <property type="match status" value="1"/>
</dbReference>
<name>A0ABS6ENI3_9FIRM</name>
<protein>
    <recommendedName>
        <fullName evidence="3">16S rRNA (cytosine(967)-C(5))-methyltransferase</fullName>
        <ecNumber evidence="3">2.1.1.176</ecNumber>
    </recommendedName>
    <alternativeName>
        <fullName evidence="8">16S rRNA m5C967 methyltransferase</fullName>
    </alternativeName>
    <alternativeName>
        <fullName evidence="9">rRNA (cytosine-C(5)-)-methyltransferase RsmB</fullName>
    </alternativeName>
</protein>
<evidence type="ECO:0000256" key="7">
    <source>
        <dbReference type="ARBA" id="ARBA00022884"/>
    </source>
</evidence>
<dbReference type="EC" id="2.1.1.176" evidence="3"/>
<evidence type="ECO:0000313" key="14">
    <source>
        <dbReference type="Proteomes" id="UP000783588"/>
    </source>
</evidence>
<evidence type="ECO:0000256" key="4">
    <source>
        <dbReference type="ARBA" id="ARBA00022603"/>
    </source>
</evidence>
<accession>A0ABS6ENI3</accession>
<dbReference type="InterPro" id="IPR004573">
    <property type="entry name" value="rRNA_ssu_MeTfrase_B"/>
</dbReference>
<dbReference type="InterPro" id="IPR049560">
    <property type="entry name" value="MeTrfase_RsmB-F_NOP2_cat"/>
</dbReference>
<feature type="binding site" evidence="11">
    <location>
        <position position="332"/>
    </location>
    <ligand>
        <name>S-adenosyl-L-methionine</name>
        <dbReference type="ChEBI" id="CHEBI:59789"/>
    </ligand>
</feature>
<dbReference type="PANTHER" id="PTHR22807">
    <property type="entry name" value="NOP2 YEAST -RELATED NOL1/NOP2/FMU SUN DOMAIN-CONTAINING"/>
    <property type="match status" value="1"/>
</dbReference>
<dbReference type="Pfam" id="PF01029">
    <property type="entry name" value="NusB"/>
    <property type="match status" value="1"/>
</dbReference>
<dbReference type="Pfam" id="PF01189">
    <property type="entry name" value="Methyltr_RsmB-F"/>
    <property type="match status" value="1"/>
</dbReference>
<dbReference type="EMBL" id="JAHLQI010000001">
    <property type="protein sequence ID" value="MBU5489258.1"/>
    <property type="molecule type" value="Genomic_DNA"/>
</dbReference>
<gene>
    <name evidence="13" type="primary">rsmB</name>
    <name evidence="13" type="ORF">KQI75_01215</name>
</gene>
<evidence type="ECO:0000256" key="1">
    <source>
        <dbReference type="ARBA" id="ARBA00002724"/>
    </source>
</evidence>
<keyword evidence="7 11" id="KW-0694">RNA-binding</keyword>
<comment type="function">
    <text evidence="1">Specifically methylates the cytosine at position 967 (m5C967) of 16S rRNA.</text>
</comment>
<evidence type="ECO:0000256" key="3">
    <source>
        <dbReference type="ARBA" id="ARBA00012140"/>
    </source>
</evidence>
<keyword evidence="14" id="KW-1185">Reference proteome</keyword>
<evidence type="ECO:0000256" key="2">
    <source>
        <dbReference type="ARBA" id="ARBA00004496"/>
    </source>
</evidence>
<feature type="domain" description="SAM-dependent MTase RsmB/NOP-type" evidence="12">
    <location>
        <begin position="173"/>
        <end position="443"/>
    </location>
</feature>
<dbReference type="InterPro" id="IPR023267">
    <property type="entry name" value="RCMT"/>
</dbReference>
<dbReference type="InterPro" id="IPR006027">
    <property type="entry name" value="NusB_RsmB_TIM44"/>
</dbReference>
<dbReference type="Proteomes" id="UP000783588">
    <property type="component" value="Unassembled WGS sequence"/>
</dbReference>
<proteinExistence type="inferred from homology"/>
<dbReference type="InterPro" id="IPR054728">
    <property type="entry name" value="RsmB-like_ferredoxin"/>
</dbReference>
<evidence type="ECO:0000256" key="11">
    <source>
        <dbReference type="PROSITE-ProRule" id="PRU01023"/>
    </source>
</evidence>
<keyword evidence="4 11" id="KW-0489">Methyltransferase</keyword>
<evidence type="ECO:0000256" key="10">
    <source>
        <dbReference type="ARBA" id="ARBA00047283"/>
    </source>
</evidence>
<evidence type="ECO:0000256" key="8">
    <source>
        <dbReference type="ARBA" id="ARBA00030399"/>
    </source>
</evidence>
<organism evidence="13 14">
    <name type="scientific">Butyricicoccus intestinisimiae</name>
    <dbReference type="NCBI Taxonomy" id="2841509"/>
    <lineage>
        <taxon>Bacteria</taxon>
        <taxon>Bacillati</taxon>
        <taxon>Bacillota</taxon>
        <taxon>Clostridia</taxon>
        <taxon>Eubacteriales</taxon>
        <taxon>Butyricicoccaceae</taxon>
        <taxon>Butyricicoccus</taxon>
    </lineage>
</organism>
<dbReference type="PROSITE" id="PS51686">
    <property type="entry name" value="SAM_MT_RSMB_NOP"/>
    <property type="match status" value="1"/>
</dbReference>
<dbReference type="Pfam" id="PF22458">
    <property type="entry name" value="RsmF-B_ferredox"/>
    <property type="match status" value="1"/>
</dbReference>
<comment type="catalytic activity">
    <reaction evidence="10">
        <text>cytidine(967) in 16S rRNA + S-adenosyl-L-methionine = 5-methylcytidine(967) in 16S rRNA + S-adenosyl-L-homocysteine + H(+)</text>
        <dbReference type="Rhea" id="RHEA:42748"/>
        <dbReference type="Rhea" id="RHEA-COMP:10219"/>
        <dbReference type="Rhea" id="RHEA-COMP:10220"/>
        <dbReference type="ChEBI" id="CHEBI:15378"/>
        <dbReference type="ChEBI" id="CHEBI:57856"/>
        <dbReference type="ChEBI" id="CHEBI:59789"/>
        <dbReference type="ChEBI" id="CHEBI:74483"/>
        <dbReference type="ChEBI" id="CHEBI:82748"/>
        <dbReference type="EC" id="2.1.1.176"/>
    </reaction>
</comment>